<keyword evidence="2" id="KW-1185">Reference proteome</keyword>
<evidence type="ECO:0000313" key="1">
    <source>
        <dbReference type="EMBL" id="NHE56991.1"/>
    </source>
</evidence>
<comment type="caution">
    <text evidence="1">The sequence shown here is derived from an EMBL/GenBank/DDBJ whole genome shotgun (WGS) entry which is preliminary data.</text>
</comment>
<dbReference type="RefSeq" id="WP_166145973.1">
    <property type="nucleotide sequence ID" value="NZ_JAANYN010000003.1"/>
</dbReference>
<dbReference type="Proteomes" id="UP000649799">
    <property type="component" value="Unassembled WGS sequence"/>
</dbReference>
<organism evidence="1 2">
    <name type="scientific">Cyclobacterium plantarum</name>
    <dbReference type="NCBI Taxonomy" id="2716263"/>
    <lineage>
        <taxon>Bacteria</taxon>
        <taxon>Pseudomonadati</taxon>
        <taxon>Bacteroidota</taxon>
        <taxon>Cytophagia</taxon>
        <taxon>Cytophagales</taxon>
        <taxon>Cyclobacteriaceae</taxon>
        <taxon>Cyclobacterium</taxon>
    </lineage>
</organism>
<evidence type="ECO:0000313" key="2">
    <source>
        <dbReference type="Proteomes" id="UP000649799"/>
    </source>
</evidence>
<name>A0ABX0H572_9BACT</name>
<proteinExistence type="predicted"/>
<dbReference type="EMBL" id="JAANYN010000003">
    <property type="protein sequence ID" value="NHE56991.1"/>
    <property type="molecule type" value="Genomic_DNA"/>
</dbReference>
<reference evidence="1 2" key="1">
    <citation type="submission" date="2020-03" db="EMBL/GenBank/DDBJ databases">
        <title>Cyclobacterium plantarum sp. nov., a marine bacterium isolated from a coastal-marine wetland.</title>
        <authorList>
            <person name="Sanchez-Porro C."/>
            <person name="Ventosa A."/>
            <person name="Amoozegar M."/>
        </authorList>
    </citation>
    <scope>NUCLEOTIDE SEQUENCE [LARGE SCALE GENOMIC DNA]</scope>
    <source>
        <strain evidence="1 2">GBPx2</strain>
    </source>
</reference>
<sequence>MMLLATIRQFLIKVLSQSAPRESMNWLDEQVVKVTGAKGNMKLFLAFSQASRYFSKETLALDESDQATAREIRSGFQPSFWTTLQTARTILVLEAVSEKNDDWIPTLDKLFESADMHELEALYAALPLYPFPEKLKKRASEGLRTNITSVFDAIALNNPYPAEFLDEPAWNQLVLKAIFMQRPLYRITGADARANVNLAKTLVDYVHERWSAGRNVMPELWRFLSPFADMEILGMFEKVLKEGSKLEKEAVTLACFHSEHAGCKELLDRYPDYLAAIREGSLYWAAVGESYDLER</sequence>
<dbReference type="InterPro" id="IPR047715">
    <property type="entry name" value="EboA_dom"/>
</dbReference>
<protein>
    <submittedName>
        <fullName evidence="1">Uncharacterized protein</fullName>
    </submittedName>
</protein>
<gene>
    <name evidence="1" type="ORF">G9Q97_09220</name>
</gene>
<dbReference type="NCBIfam" id="NF035938">
    <property type="entry name" value="EboA_domain"/>
    <property type="match status" value="1"/>
</dbReference>
<accession>A0ABX0H572</accession>